<comment type="cofactor">
    <cofactor evidence="1">
        <name>Zn(2+)</name>
        <dbReference type="ChEBI" id="CHEBI:29105"/>
    </cofactor>
</comment>
<gene>
    <name evidence="8" type="ordered locus">CFU_1383</name>
</gene>
<proteinExistence type="predicted"/>
<dbReference type="KEGG" id="cfu:CFU_1383"/>
<dbReference type="eggNOG" id="COG0624">
    <property type="taxonomic scope" value="Bacteria"/>
</dbReference>
<dbReference type="SUPFAM" id="SSF53187">
    <property type="entry name" value="Zn-dependent exopeptidases"/>
    <property type="match status" value="1"/>
</dbReference>
<reference evidence="8 9" key="3">
    <citation type="journal article" date="2008" name="FEMS Microbiol. Ecol.">
        <title>Identification and characterization of genes underlying chitinolysis in Collimonas fungivorans Ter331.</title>
        <authorList>
            <person name="Fritsche K."/>
            <person name="de Boer W."/>
            <person name="Gerards S."/>
            <person name="van den Berg M."/>
            <person name="van Veen J.A."/>
            <person name="Leveau J.H."/>
        </authorList>
    </citation>
    <scope>NUCLEOTIDE SEQUENCE [LARGE SCALE GENOMIC DNA]</scope>
    <source>
        <strain evidence="8 9">Ter331</strain>
    </source>
</reference>
<organism evidence="8 9">
    <name type="scientific">Collimonas fungivorans (strain Ter331)</name>
    <dbReference type="NCBI Taxonomy" id="1005048"/>
    <lineage>
        <taxon>Bacteria</taxon>
        <taxon>Pseudomonadati</taxon>
        <taxon>Pseudomonadota</taxon>
        <taxon>Betaproteobacteria</taxon>
        <taxon>Burkholderiales</taxon>
        <taxon>Oxalobacteraceae</taxon>
        <taxon>Collimonas</taxon>
    </lineage>
</organism>
<dbReference type="HOGENOM" id="CLU_021802_7_2_4"/>
<keyword evidence="8" id="KW-0645">Protease</keyword>
<reference evidence="8 9" key="1">
    <citation type="journal article" date="2004" name="Environ. Microbiol.">
        <title>Phylogeny-function analysis of (meta)genomic libraries: screening for expression of ribosomal RNA genes by large-insert library fluorescent in situ hybridization (LIL-FISH).</title>
        <authorList>
            <person name="Leveau J.H."/>
            <person name="Gerards S."/>
            <person name="de Boer W."/>
            <person name="van Veen J.A."/>
        </authorList>
    </citation>
    <scope>NUCLEOTIDE SEQUENCE [LARGE SCALE GENOMIC DNA]</scope>
    <source>
        <strain evidence="8 9">Ter331</strain>
    </source>
</reference>
<accession>G0AJK0</accession>
<dbReference type="EC" id="3.4.17.11" evidence="8"/>
<dbReference type="Gene3D" id="3.40.630.10">
    <property type="entry name" value="Zn peptidases"/>
    <property type="match status" value="1"/>
</dbReference>
<dbReference type="InterPro" id="IPR036264">
    <property type="entry name" value="Bact_exopeptidase_dim_dom"/>
</dbReference>
<feature type="active site" description="Proton acceptor" evidence="5">
    <location>
        <position position="201"/>
    </location>
</feature>
<feature type="chain" id="PRO_5003396833" evidence="6">
    <location>
        <begin position="45"/>
        <end position="444"/>
    </location>
</feature>
<dbReference type="STRING" id="1005048.CFU_1383"/>
<reference evidence="8 9" key="5">
    <citation type="journal article" date="2011" name="ISME J.">
        <title>Dual transcriptional profiling of a bacterial/fungal confrontation: Collimonas fungivorans versus Aspergillus niger.</title>
        <authorList>
            <person name="Mela F."/>
            <person name="Fritsche K."/>
            <person name="de Boer W."/>
            <person name="van Veen J.A."/>
            <person name="de Graaff L.H."/>
            <person name="van den Berg M."/>
            <person name="Leveau J.H."/>
        </authorList>
    </citation>
    <scope>NUCLEOTIDE SEQUENCE [LARGE SCALE GENOMIC DNA]</scope>
    <source>
        <strain evidence="8 9">Ter331</strain>
    </source>
</reference>
<dbReference type="NCBIfam" id="NF004788">
    <property type="entry name" value="PRK06133.1"/>
    <property type="match status" value="1"/>
</dbReference>
<keyword evidence="3 8" id="KW-0378">Hydrolase</keyword>
<dbReference type="SUPFAM" id="SSF55031">
    <property type="entry name" value="Bacterial exopeptidase dimerisation domain"/>
    <property type="match status" value="1"/>
</dbReference>
<evidence type="ECO:0000256" key="6">
    <source>
        <dbReference type="SAM" id="SignalP"/>
    </source>
</evidence>
<dbReference type="GO" id="GO:0046872">
    <property type="term" value="F:metal ion binding"/>
    <property type="evidence" value="ECO:0007669"/>
    <property type="project" value="UniProtKB-KW"/>
</dbReference>
<dbReference type="InterPro" id="IPR017150">
    <property type="entry name" value="Pept_M20_glutamate_carboxypep"/>
</dbReference>
<reference evidence="8 9" key="2">
    <citation type="journal article" date="2006" name="J. Microbiol. Methods">
        <title>Genomic flank-sequencing of plasposon insertion sites for rapid identification of functional genes.</title>
        <authorList>
            <person name="Leveau J.H."/>
            <person name="Gerards S."/>
            <person name="Fritsche K."/>
            <person name="Zondag G."/>
            <person name="van Veen J.A."/>
        </authorList>
    </citation>
    <scope>NUCLEOTIDE SEQUENCE [LARGE SCALE GENOMIC DNA]</scope>
    <source>
        <strain evidence="8 9">Ter331</strain>
    </source>
</reference>
<reference evidence="9" key="6">
    <citation type="submission" date="2011-05" db="EMBL/GenBank/DDBJ databases">
        <title>Complete sequence of Collimonas fungivorans Ter331.</title>
        <authorList>
            <person name="Leveau J.H."/>
        </authorList>
    </citation>
    <scope>NUCLEOTIDE SEQUENCE [LARGE SCALE GENOMIC DNA]</scope>
    <source>
        <strain evidence="9">Ter331</strain>
    </source>
</reference>
<dbReference type="PANTHER" id="PTHR43808:SF10">
    <property type="entry name" value="BLL3749 PROTEIN"/>
    <property type="match status" value="1"/>
</dbReference>
<sequence>MPHAVSHSNQRRQKLKQTTFSLKKNLLAALLFPTLALSAGLAHAAPAAQAYDLAQKEKPAMMDTMRDLVNIESGSGDLEGLARIAALIRDRLTQLGGKAELLDAPEIYRMGDTPEKIGQIVHAVFKGTGKRKIMLIAHMDTVYLRGMLKDQQFRVDGDKAYGLGIADDKQGVATILHTIAILQKIGFKDYDTLTVLINGDEEISSPGGRSLHTKLGAEQDAVFSYEGGGAQGQLRLATSGIAAAYLKVEGKSSHAGAAPEKGVNALYELSHQVLQLSFLSQPERGLKLNWTVAQAGTNRNVIPASASAQADARALKVSDFQQLQEQLQERVKKQLIPDAKVHLTFEMRRPPLETNAASRAVSAYGQKIYQELGLPMTVVDVASGGGTDAAFAALKSKAAVVEGMGLSGYGAHSNDAEYVLLNTIVPRLYLSTRLIMDFAQGKVQ</sequence>
<evidence type="ECO:0000256" key="5">
    <source>
        <dbReference type="PIRSR" id="PIRSR037238-1"/>
    </source>
</evidence>
<evidence type="ECO:0000256" key="1">
    <source>
        <dbReference type="ARBA" id="ARBA00001947"/>
    </source>
</evidence>
<dbReference type="PROSITE" id="PS00758">
    <property type="entry name" value="ARGE_DAPE_CPG2_1"/>
    <property type="match status" value="1"/>
</dbReference>
<reference evidence="8 9" key="4">
    <citation type="journal article" date="2010" name="Environ. Microbiol.">
        <title>The bacterial genus Collimonas: mycophagy, weathering and other adaptive solutions to life in oligotrophic soil environments.</title>
        <authorList>
            <person name="Leveau J.H."/>
            <person name="Uroz S."/>
            <person name="de Boer W."/>
        </authorList>
    </citation>
    <scope>NUCLEOTIDE SEQUENCE [LARGE SCALE GENOMIC DNA]</scope>
    <source>
        <strain evidence="8 9">Ter331</strain>
    </source>
</reference>
<dbReference type="InterPro" id="IPR050072">
    <property type="entry name" value="Peptidase_M20A"/>
</dbReference>
<evidence type="ECO:0000256" key="2">
    <source>
        <dbReference type="ARBA" id="ARBA00022723"/>
    </source>
</evidence>
<dbReference type="GO" id="GO:0004180">
    <property type="term" value="F:carboxypeptidase activity"/>
    <property type="evidence" value="ECO:0007669"/>
    <property type="project" value="UniProtKB-KW"/>
</dbReference>
<evidence type="ECO:0000313" key="9">
    <source>
        <dbReference type="Proteomes" id="UP000008392"/>
    </source>
</evidence>
<feature type="active site" evidence="5">
    <location>
        <position position="140"/>
    </location>
</feature>
<dbReference type="Pfam" id="PF07687">
    <property type="entry name" value="M20_dimer"/>
    <property type="match status" value="1"/>
</dbReference>
<dbReference type="InterPro" id="IPR002933">
    <property type="entry name" value="Peptidase_M20"/>
</dbReference>
<evidence type="ECO:0000256" key="4">
    <source>
        <dbReference type="ARBA" id="ARBA00022833"/>
    </source>
</evidence>
<dbReference type="Proteomes" id="UP000008392">
    <property type="component" value="Chromosome"/>
</dbReference>
<dbReference type="InterPro" id="IPR011650">
    <property type="entry name" value="Peptidase_M20_dimer"/>
</dbReference>
<keyword evidence="6" id="KW-0732">Signal</keyword>
<dbReference type="PIRSF" id="PIRSF037238">
    <property type="entry name" value="Carboxypeptidase_G2"/>
    <property type="match status" value="1"/>
</dbReference>
<dbReference type="PANTHER" id="PTHR43808">
    <property type="entry name" value="ACETYLORNITHINE DEACETYLASE"/>
    <property type="match status" value="1"/>
</dbReference>
<name>G0AJK0_COLFT</name>
<dbReference type="EMBL" id="CP002745">
    <property type="protein sequence ID" value="AEK61215.1"/>
    <property type="molecule type" value="Genomic_DNA"/>
</dbReference>
<dbReference type="AlphaFoldDB" id="G0AJK0"/>
<dbReference type="InterPro" id="IPR001261">
    <property type="entry name" value="ArgE/DapE_CS"/>
</dbReference>
<keyword evidence="4" id="KW-0862">Zinc</keyword>
<dbReference type="Pfam" id="PF01546">
    <property type="entry name" value="Peptidase_M20"/>
    <property type="match status" value="1"/>
</dbReference>
<keyword evidence="9" id="KW-1185">Reference proteome</keyword>
<dbReference type="Gene3D" id="3.30.70.360">
    <property type="match status" value="1"/>
</dbReference>
<evidence type="ECO:0000313" key="8">
    <source>
        <dbReference type="EMBL" id="AEK61215.1"/>
    </source>
</evidence>
<feature type="domain" description="Peptidase M20 dimerisation" evidence="7">
    <location>
        <begin position="237"/>
        <end position="337"/>
    </location>
</feature>
<dbReference type="CDD" id="cd03885">
    <property type="entry name" value="M20_CPDG2"/>
    <property type="match status" value="1"/>
</dbReference>
<protein>
    <submittedName>
        <fullName evidence="8">Glutamate carboxypepticase</fullName>
        <ecNumber evidence="8">3.4.17.11</ecNumber>
    </submittedName>
</protein>
<evidence type="ECO:0000259" key="7">
    <source>
        <dbReference type="Pfam" id="PF07687"/>
    </source>
</evidence>
<keyword evidence="2" id="KW-0479">Metal-binding</keyword>
<feature type="signal peptide" evidence="6">
    <location>
        <begin position="1"/>
        <end position="44"/>
    </location>
</feature>
<evidence type="ECO:0000256" key="3">
    <source>
        <dbReference type="ARBA" id="ARBA00022801"/>
    </source>
</evidence>
<keyword evidence="8" id="KW-0121">Carboxypeptidase</keyword>